<evidence type="ECO:0000256" key="3">
    <source>
        <dbReference type="ARBA" id="ARBA00023163"/>
    </source>
</evidence>
<dbReference type="InterPro" id="IPR018060">
    <property type="entry name" value="HTH_AraC"/>
</dbReference>
<evidence type="ECO:0000256" key="1">
    <source>
        <dbReference type="ARBA" id="ARBA00023015"/>
    </source>
</evidence>
<dbReference type="Proteomes" id="UP000033163">
    <property type="component" value="Chromosome I"/>
</dbReference>
<dbReference type="PATRIC" id="fig|1073571.4.peg.4388"/>
<proteinExistence type="predicted"/>
<dbReference type="Pfam" id="PF12833">
    <property type="entry name" value="HTH_18"/>
    <property type="match status" value="1"/>
</dbReference>
<dbReference type="InterPro" id="IPR050959">
    <property type="entry name" value="MarA-like"/>
</dbReference>
<keyword evidence="1" id="KW-0805">Transcription regulation</keyword>
<evidence type="ECO:0000259" key="4">
    <source>
        <dbReference type="PROSITE" id="PS01124"/>
    </source>
</evidence>
<dbReference type="Gene3D" id="2.60.120.260">
    <property type="entry name" value="Galactose-binding domain-like"/>
    <property type="match status" value="1"/>
</dbReference>
<evidence type="ECO:0000313" key="5">
    <source>
        <dbReference type="EMBL" id="CQR56507.1"/>
    </source>
</evidence>
<dbReference type="SMART" id="SM00342">
    <property type="entry name" value="HTH_ARAC"/>
    <property type="match status" value="1"/>
</dbReference>
<keyword evidence="3" id="KW-0804">Transcription</keyword>
<dbReference type="InterPro" id="IPR009057">
    <property type="entry name" value="Homeodomain-like_sf"/>
</dbReference>
<dbReference type="PANTHER" id="PTHR47504:SF6">
    <property type="entry name" value="ARAC-FAMILY TRANSCRIPTIONAL REGULATOR"/>
    <property type="match status" value="1"/>
</dbReference>
<organism evidence="5 6">
    <name type="scientific">Paenibacillus riograndensis SBR5</name>
    <dbReference type="NCBI Taxonomy" id="1073571"/>
    <lineage>
        <taxon>Bacteria</taxon>
        <taxon>Bacillati</taxon>
        <taxon>Bacillota</taxon>
        <taxon>Bacilli</taxon>
        <taxon>Bacillales</taxon>
        <taxon>Paenibacillaceae</taxon>
        <taxon>Paenibacillus</taxon>
        <taxon>Paenibacillus sonchi group</taxon>
    </lineage>
</organism>
<sequence>MQYIYAKEKEVPRLYYEVIHKSIDFIERHLDEELNLDRIAKEAGFSKFHFHRIFQKYVGKSPAEYIRTRKLSSAAYLLLNSEERILDIAVHYGFESQEAFTRAFKSLYALPPAEYRAQMKLLIQESEEFTMSEIKGWLITGTAPGNYKAALDMQIYHKGRNSVSLERTADGSPDDSEFGTLMQQFDAKNYLGKRMRFAGFIRTSEVTGWCGLWMRIDDKLQNLLGFDNMQYRNIKGTNDWNYYACVLDIPEEADCINIGILLTGSGKVWLDDCTFDEVGMDIPVTDVRTRTQNFPLEPQNLKFEA</sequence>
<feature type="domain" description="HTH araC/xylS-type" evidence="4">
    <location>
        <begin position="20"/>
        <end position="118"/>
    </location>
</feature>
<gene>
    <name evidence="5" type="primary">ybfP</name>
    <name evidence="5" type="ORF">PRIO_4105</name>
</gene>
<dbReference type="PROSITE" id="PS01124">
    <property type="entry name" value="HTH_ARAC_FAMILY_2"/>
    <property type="match status" value="1"/>
</dbReference>
<dbReference type="HOGENOM" id="CLU_082696_0_0_9"/>
<evidence type="ECO:0000256" key="2">
    <source>
        <dbReference type="ARBA" id="ARBA00023125"/>
    </source>
</evidence>
<keyword evidence="2" id="KW-0238">DNA-binding</keyword>
<dbReference type="Gene3D" id="1.10.10.60">
    <property type="entry name" value="Homeodomain-like"/>
    <property type="match status" value="2"/>
</dbReference>
<dbReference type="InterPro" id="IPR020449">
    <property type="entry name" value="Tscrpt_reg_AraC-type_HTH"/>
</dbReference>
<name>A0A0E4CXM2_9BACL</name>
<dbReference type="AlphaFoldDB" id="A0A0E4CXM2"/>
<dbReference type="RefSeq" id="WP_020432326.1">
    <property type="nucleotide sequence ID" value="NZ_LN831776.1"/>
</dbReference>
<dbReference type="PROSITE" id="PS00041">
    <property type="entry name" value="HTH_ARAC_FAMILY_1"/>
    <property type="match status" value="1"/>
</dbReference>
<dbReference type="GO" id="GO:0043565">
    <property type="term" value="F:sequence-specific DNA binding"/>
    <property type="evidence" value="ECO:0007669"/>
    <property type="project" value="InterPro"/>
</dbReference>
<reference evidence="6" key="1">
    <citation type="submission" date="2015-03" db="EMBL/GenBank/DDBJ databases">
        <authorList>
            <person name="Wibberg D."/>
        </authorList>
    </citation>
    <scope>NUCLEOTIDE SEQUENCE [LARGE SCALE GENOMIC DNA]</scope>
</reference>
<evidence type="ECO:0000313" key="6">
    <source>
        <dbReference type="Proteomes" id="UP000033163"/>
    </source>
</evidence>
<dbReference type="PANTHER" id="PTHR47504">
    <property type="entry name" value="RIGHT ORIGIN-BINDING PROTEIN"/>
    <property type="match status" value="1"/>
</dbReference>
<dbReference type="STRING" id="483937.AMQ84_25380"/>
<dbReference type="EMBL" id="LN831776">
    <property type="protein sequence ID" value="CQR56507.1"/>
    <property type="molecule type" value="Genomic_DNA"/>
</dbReference>
<dbReference type="SUPFAM" id="SSF46689">
    <property type="entry name" value="Homeodomain-like"/>
    <property type="match status" value="2"/>
</dbReference>
<dbReference type="GO" id="GO:0003700">
    <property type="term" value="F:DNA-binding transcription factor activity"/>
    <property type="evidence" value="ECO:0007669"/>
    <property type="project" value="InterPro"/>
</dbReference>
<protein>
    <submittedName>
        <fullName evidence="5">Putative HTH-type transcriptional regulator YbfP</fullName>
    </submittedName>
</protein>
<dbReference type="InterPro" id="IPR018062">
    <property type="entry name" value="HTH_AraC-typ_CS"/>
</dbReference>
<accession>A0A0E4CXM2</accession>
<dbReference type="PRINTS" id="PR00032">
    <property type="entry name" value="HTHARAC"/>
</dbReference>
<dbReference type="KEGG" id="pri:PRIO_4105"/>